<accession>A0A835W1I4</accession>
<feature type="region of interest" description="Disordered" evidence="1">
    <location>
        <begin position="1"/>
        <end position="20"/>
    </location>
</feature>
<dbReference type="OrthoDB" id="547030at2759"/>
<feature type="compositionally biased region" description="Gly residues" evidence="1">
    <location>
        <begin position="155"/>
        <end position="167"/>
    </location>
</feature>
<dbReference type="EMBL" id="JAEHOC010000018">
    <property type="protein sequence ID" value="KAG2433798.1"/>
    <property type="molecule type" value="Genomic_DNA"/>
</dbReference>
<comment type="caution">
    <text evidence="2">The sequence shown here is derived from an EMBL/GenBank/DDBJ whole genome shotgun (WGS) entry which is preliminary data.</text>
</comment>
<feature type="region of interest" description="Disordered" evidence="1">
    <location>
        <begin position="138"/>
        <end position="206"/>
    </location>
</feature>
<feature type="compositionally biased region" description="Acidic residues" evidence="1">
    <location>
        <begin position="111"/>
        <end position="120"/>
    </location>
</feature>
<dbReference type="AlphaFoldDB" id="A0A835W1I4"/>
<feature type="region of interest" description="Disordered" evidence="1">
    <location>
        <begin position="102"/>
        <end position="121"/>
    </location>
</feature>
<sequence>MLTLQQQHAPVDTQAGRATVARGRSLAWREVVGDPRFMQLFPRRVSPDTTELLQRLQGGSASSDPGSAGAREAQNIAWTPEDAVRHSAMMRLVEQLQEVQRQLQEAMPQDEGSDSEEDGAGADSSYVTVAAFTLDDDSVLMQSRDGTQPASGSGRAAGGAAHAGGAMGQPEQASSSWPCPLGRRRRAPGGRPLRTPAPPWDDTQPFQTHVGTVYHFWRLAPYG</sequence>
<protein>
    <submittedName>
        <fullName evidence="2">Uncharacterized protein</fullName>
    </submittedName>
</protein>
<feature type="compositionally biased region" description="Polar residues" evidence="1">
    <location>
        <begin position="140"/>
        <end position="149"/>
    </location>
</feature>
<reference evidence="2" key="1">
    <citation type="journal article" date="2020" name="bioRxiv">
        <title>Comparative genomics of Chlamydomonas.</title>
        <authorList>
            <person name="Craig R.J."/>
            <person name="Hasan A.R."/>
            <person name="Ness R.W."/>
            <person name="Keightley P.D."/>
        </authorList>
    </citation>
    <scope>NUCLEOTIDE SEQUENCE</scope>
    <source>
        <strain evidence="2">SAG 7.73</strain>
    </source>
</reference>
<name>A0A835W1I4_CHLIN</name>
<evidence type="ECO:0000256" key="1">
    <source>
        <dbReference type="SAM" id="MobiDB-lite"/>
    </source>
</evidence>
<organism evidence="2 3">
    <name type="scientific">Chlamydomonas incerta</name>
    <dbReference type="NCBI Taxonomy" id="51695"/>
    <lineage>
        <taxon>Eukaryota</taxon>
        <taxon>Viridiplantae</taxon>
        <taxon>Chlorophyta</taxon>
        <taxon>core chlorophytes</taxon>
        <taxon>Chlorophyceae</taxon>
        <taxon>CS clade</taxon>
        <taxon>Chlamydomonadales</taxon>
        <taxon>Chlamydomonadaceae</taxon>
        <taxon>Chlamydomonas</taxon>
    </lineage>
</organism>
<evidence type="ECO:0000313" key="2">
    <source>
        <dbReference type="EMBL" id="KAG2433798.1"/>
    </source>
</evidence>
<proteinExistence type="predicted"/>
<gene>
    <name evidence="2" type="ORF">HXX76_008156</name>
</gene>
<dbReference type="Proteomes" id="UP000650467">
    <property type="component" value="Unassembled WGS sequence"/>
</dbReference>
<evidence type="ECO:0000313" key="3">
    <source>
        <dbReference type="Proteomes" id="UP000650467"/>
    </source>
</evidence>
<keyword evidence="3" id="KW-1185">Reference proteome</keyword>